<dbReference type="SUPFAM" id="SSF52540">
    <property type="entry name" value="P-loop containing nucleoside triphosphate hydrolases"/>
    <property type="match status" value="1"/>
</dbReference>
<dbReference type="GO" id="GO:0004386">
    <property type="term" value="F:helicase activity"/>
    <property type="evidence" value="ECO:0007669"/>
    <property type="project" value="UniProtKB-KW"/>
</dbReference>
<feature type="domain" description="Strawberry notch AAA" evidence="4">
    <location>
        <begin position="18"/>
        <end position="56"/>
    </location>
</feature>
<feature type="domain" description="SBNO alpha/beta" evidence="5">
    <location>
        <begin position="680"/>
        <end position="785"/>
    </location>
</feature>
<dbReference type="GO" id="GO:0031490">
    <property type="term" value="F:chromatin DNA binding"/>
    <property type="evidence" value="ECO:0007669"/>
    <property type="project" value="TreeGrafter"/>
</dbReference>
<gene>
    <name evidence="6" type="ORF">ANCCEY_04811</name>
</gene>
<feature type="compositionally biased region" description="Polar residues" evidence="2">
    <location>
        <begin position="295"/>
        <end position="311"/>
    </location>
</feature>
<evidence type="ECO:0000259" key="3">
    <source>
        <dbReference type="Pfam" id="PF13871"/>
    </source>
</evidence>
<keyword evidence="6" id="KW-0378">Hydrolase</keyword>
<dbReference type="Gene3D" id="3.40.50.300">
    <property type="entry name" value="P-loop containing nucleotide triphosphate hydrolases"/>
    <property type="match status" value="1"/>
</dbReference>
<feature type="compositionally biased region" description="Polar residues" evidence="2">
    <location>
        <begin position="171"/>
        <end position="180"/>
    </location>
</feature>
<feature type="compositionally biased region" description="Acidic residues" evidence="2">
    <location>
        <begin position="203"/>
        <end position="230"/>
    </location>
</feature>
<dbReference type="InterPro" id="IPR027417">
    <property type="entry name" value="P-loop_NTPase"/>
</dbReference>
<dbReference type="GO" id="GO:0005634">
    <property type="term" value="C:nucleus"/>
    <property type="evidence" value="ECO:0007669"/>
    <property type="project" value="TreeGrafter"/>
</dbReference>
<dbReference type="PANTHER" id="PTHR12706">
    <property type="entry name" value="STRAWBERRY NOTCH-RELATED"/>
    <property type="match status" value="1"/>
</dbReference>
<keyword evidence="6" id="KW-0067">ATP-binding</keyword>
<dbReference type="InterPro" id="IPR039187">
    <property type="entry name" value="SNO_AAA"/>
</dbReference>
<dbReference type="InterPro" id="IPR026937">
    <property type="entry name" value="SBNO_Helicase_C_dom"/>
</dbReference>
<accession>A0A0D6LY12</accession>
<feature type="region of interest" description="Disordered" evidence="2">
    <location>
        <begin position="243"/>
        <end position="336"/>
    </location>
</feature>
<keyword evidence="6" id="KW-0347">Helicase</keyword>
<evidence type="ECO:0000259" key="4">
    <source>
        <dbReference type="Pfam" id="PF13872"/>
    </source>
</evidence>
<feature type="compositionally biased region" description="Basic and acidic residues" evidence="2">
    <location>
        <begin position="184"/>
        <end position="193"/>
    </location>
</feature>
<reference evidence="6 7" key="1">
    <citation type="submission" date="2013-05" db="EMBL/GenBank/DDBJ databases">
        <title>Draft genome of the parasitic nematode Anyclostoma ceylanicum.</title>
        <authorList>
            <person name="Mitreva M."/>
        </authorList>
    </citation>
    <scope>NUCLEOTIDE SEQUENCE [LARGE SCALE GENOMIC DNA]</scope>
</reference>
<dbReference type="PANTHER" id="PTHR12706:SF30">
    <property type="entry name" value="PROTEIN STRAWBERRY NOTCH-RELATED"/>
    <property type="match status" value="1"/>
</dbReference>
<protein>
    <submittedName>
        <fullName evidence="6">Helicase protein</fullName>
    </submittedName>
</protein>
<feature type="domain" description="Strawberry notch helicase C" evidence="3">
    <location>
        <begin position="399"/>
        <end position="666"/>
    </location>
</feature>
<dbReference type="Pfam" id="PF13872">
    <property type="entry name" value="AAA_34"/>
    <property type="match status" value="1"/>
</dbReference>
<evidence type="ECO:0000256" key="2">
    <source>
        <dbReference type="SAM" id="MobiDB-lite"/>
    </source>
</evidence>
<comment type="similarity">
    <text evidence="1">Belongs to the SBNO family.</text>
</comment>
<dbReference type="Pfam" id="PF25373">
    <property type="entry name" value="SBNO"/>
    <property type="match status" value="1"/>
</dbReference>
<proteinExistence type="inferred from homology"/>
<feature type="compositionally biased region" description="Low complexity" evidence="2">
    <location>
        <begin position="261"/>
        <end position="270"/>
    </location>
</feature>
<dbReference type="Pfam" id="PF13871">
    <property type="entry name" value="Helicase_C_4"/>
    <property type="match status" value="1"/>
</dbReference>
<dbReference type="Proteomes" id="UP000054495">
    <property type="component" value="Unassembled WGS sequence"/>
</dbReference>
<name>A0A0D6LY12_9BILA</name>
<evidence type="ECO:0000256" key="1">
    <source>
        <dbReference type="ARBA" id="ARBA00006992"/>
    </source>
</evidence>
<keyword evidence="7" id="KW-1185">Reference proteome</keyword>
<dbReference type="InterPro" id="IPR026741">
    <property type="entry name" value="SNO"/>
</dbReference>
<feature type="region of interest" description="Disordered" evidence="2">
    <location>
        <begin position="169"/>
        <end position="230"/>
    </location>
</feature>
<organism evidence="6 7">
    <name type="scientific">Ancylostoma ceylanicum</name>
    <dbReference type="NCBI Taxonomy" id="53326"/>
    <lineage>
        <taxon>Eukaryota</taxon>
        <taxon>Metazoa</taxon>
        <taxon>Ecdysozoa</taxon>
        <taxon>Nematoda</taxon>
        <taxon>Chromadorea</taxon>
        <taxon>Rhabditida</taxon>
        <taxon>Rhabditina</taxon>
        <taxon>Rhabditomorpha</taxon>
        <taxon>Strongyloidea</taxon>
        <taxon>Ancylostomatidae</taxon>
        <taxon>Ancylostomatinae</taxon>
        <taxon>Ancylostoma</taxon>
    </lineage>
</organism>
<dbReference type="InterPro" id="IPR057332">
    <property type="entry name" value="SBNO_a/b_dom"/>
</dbReference>
<evidence type="ECO:0000313" key="7">
    <source>
        <dbReference type="Proteomes" id="UP000054495"/>
    </source>
</evidence>
<dbReference type="EMBL" id="KE124876">
    <property type="protein sequence ID" value="EPB76083.1"/>
    <property type="molecule type" value="Genomic_DNA"/>
</dbReference>
<dbReference type="GO" id="GO:0006355">
    <property type="term" value="P:regulation of DNA-templated transcription"/>
    <property type="evidence" value="ECO:0007669"/>
    <property type="project" value="InterPro"/>
</dbReference>
<dbReference type="AlphaFoldDB" id="A0A0D6LY12"/>
<keyword evidence="6" id="KW-0547">Nucleotide-binding</keyword>
<feature type="compositionally biased region" description="Basic residues" evidence="2">
    <location>
        <begin position="321"/>
        <end position="336"/>
    </location>
</feature>
<evidence type="ECO:0000313" key="6">
    <source>
        <dbReference type="EMBL" id="EPB76083.1"/>
    </source>
</evidence>
<evidence type="ECO:0000259" key="5">
    <source>
        <dbReference type="Pfam" id="PF25373"/>
    </source>
</evidence>
<sequence length="861" mass="97039">MPMTFTVVLRFQGKMLRFSRDCAQRGLYLARQLSFRGVSFTVQEVPLSDEFVKVYDDSVKLWLECRRQFQVDACVQMARDAIKANKCVVIGLQSTGEARTLETLEEMGGELTEFVSTAKAVLQGLIERHFPVDVGSIDIYRDFDISTDDFERKRRKMYRNGDYDFMEQLGFGSSSMSRGSPTEPRAKRPRPDEDQNSTTSSSGDEDYGDLDQDSGLEEEADGSEADSNLEDGDDWLKALLAEAASSSESDDDDPTAQAPDNGSGNENSGGDQKGSAGEEEFNPFNCDFTDDPWASKQQVVEDSPRKQGQTKSSEELEELRQRRRARRKRRRKRMRRLAREAELKKRRDFESDAMKNTATQFITSSRIIDPLSNECINPKMIKAELLSAVERLGPSLPPNTLDHLIDQLGGPEYVAEMTGRKGRIVTRDDGEVEYELRHAGADVPLELMNMDEKDKFMKGEKKIAIISEAASSGISLQSDRRAQNTRRRVHITLELPWSADKAIQQFGRTHRSNQVSAPEYVFLISELAGEKRFASIVAKRLESLGALTHGDRRATETRDLSQFNLDNRYGRDALEVLLKSVTGTLSPPLIPPPADYKPDMRLYMEGVGLLSRQANSNSYTIEREAATISKFLNRILGIPVHAQNALFHYFTEIVAELIAQAKLDGTTRLSYEYLLKAVFSVKDGFYVSNSSGTGRQVAVLVYGIGKRRFDNGARLYAVTRPSIGRSPKLITMAEITKRFIKVSPDDAKKLWEDQYAGAVDNCHHTYVHGKCKSEAMGVYCEVGRRTRTYFVLSGSVLSVWPVVEEVLSDRDRRASRMQVIRVRTDQDQKIVGVLVLPHFVRTLVARLEEHCSRCFVEAKKE</sequence>
<dbReference type="GO" id="GO:0042393">
    <property type="term" value="F:histone binding"/>
    <property type="evidence" value="ECO:0007669"/>
    <property type="project" value="TreeGrafter"/>
</dbReference>